<comment type="caution">
    <text evidence="4">The sequence shown here is derived from an EMBL/GenBank/DDBJ whole genome shotgun (WGS) entry which is preliminary data.</text>
</comment>
<dbReference type="GO" id="GO:0005929">
    <property type="term" value="C:cilium"/>
    <property type="evidence" value="ECO:0007669"/>
    <property type="project" value="TreeGrafter"/>
</dbReference>
<protein>
    <submittedName>
        <fullName evidence="4">Intraflagellar transport protein 52</fullName>
    </submittedName>
</protein>
<accession>A0AAE0FZB9</accession>
<dbReference type="GO" id="GO:0005814">
    <property type="term" value="C:centriole"/>
    <property type="evidence" value="ECO:0007669"/>
    <property type="project" value="TreeGrafter"/>
</dbReference>
<dbReference type="SUPFAM" id="SSF52317">
    <property type="entry name" value="Class I glutamine amidotransferase-like"/>
    <property type="match status" value="1"/>
</dbReference>
<evidence type="ECO:0000313" key="4">
    <source>
        <dbReference type="EMBL" id="KAK3268792.1"/>
    </source>
</evidence>
<dbReference type="PANTHER" id="PTHR12969">
    <property type="entry name" value="NGD5/OSM-6/IFT52"/>
    <property type="match status" value="1"/>
</dbReference>
<reference evidence="4 5" key="1">
    <citation type="journal article" date="2015" name="Genome Biol. Evol.">
        <title>Comparative Genomics of a Bacterivorous Green Alga Reveals Evolutionary Causalities and Consequences of Phago-Mixotrophic Mode of Nutrition.</title>
        <authorList>
            <person name="Burns J.A."/>
            <person name="Paasch A."/>
            <person name="Narechania A."/>
            <person name="Kim E."/>
        </authorList>
    </citation>
    <scope>NUCLEOTIDE SEQUENCE [LARGE SCALE GENOMIC DNA]</scope>
    <source>
        <strain evidence="4 5">PLY_AMNH</strain>
    </source>
</reference>
<dbReference type="Pfam" id="PF23355">
    <property type="entry name" value="IFT52_GIFT"/>
    <property type="match status" value="1"/>
</dbReference>
<sequence>MEGNAPKGQTKGDGAGVILFNCTKKEMYTPNSGYKQLARRLRASYRPVANKDEISAEKLAEASIVVLGAPREKFSVAEFDALKKFVMGGGSLLVLMGEGGETKHGTNINYLLEEFGISINTDCVVRTVHHKYLHPKEVLITDGVLNREINNIVGKGGKGGASESEMGSRQQWMMERGHEVGEQQGLKDDTGLHFVLPYGATLTVQKPAVSILSSGKIAYPMHRPVGAVWEKPGTGRICVLGSGLMFEDAWLDKEENVKLMEFVIQWLTPGSRIQLYDLDAEEPDVNEYQHLPDTEALAERLRCCLQEGDELPRDFTTLFDDTLFKFDTNLVPEAVQLYEKLAVKKAPLTLIAPQFETPLPPLQPAVFPPALREPPAPALDLFDLDECFASEKLRLAQLTNKCQEGNLEDIEYYITEGASIVGLQPDRGNEEQATNPKAMLAKERIDRPPVDAVYNGKRKYQGAAQKRAEQYVQNAQWEVNYEEMTVGSFAVALAVESINDKYALFRVQLKRGEWSDALSLVKVKGRIPARNELKYRYLNLSKYTDAKKKHLGKLIASYQHAFRTTPAGSAVT</sequence>
<feature type="domain" description="IFT52 central" evidence="2">
    <location>
        <begin position="297"/>
        <end position="377"/>
    </location>
</feature>
<feature type="domain" description="Intraflagellar transport protein 52 C-terminal" evidence="1">
    <location>
        <begin position="388"/>
        <end position="438"/>
    </location>
</feature>
<evidence type="ECO:0000259" key="1">
    <source>
        <dbReference type="Pfam" id="PF21178"/>
    </source>
</evidence>
<dbReference type="GO" id="GO:0030992">
    <property type="term" value="C:intraciliary transport particle B"/>
    <property type="evidence" value="ECO:0007669"/>
    <property type="project" value="TreeGrafter"/>
</dbReference>
<dbReference type="AlphaFoldDB" id="A0AAE0FZB9"/>
<dbReference type="Pfam" id="PF21178">
    <property type="entry name" value="Itf52_C"/>
    <property type="match status" value="1"/>
</dbReference>
<dbReference type="GO" id="GO:0042073">
    <property type="term" value="P:intraciliary transport"/>
    <property type="evidence" value="ECO:0007669"/>
    <property type="project" value="TreeGrafter"/>
</dbReference>
<feature type="domain" description="IFT52 GIFT" evidence="3">
    <location>
        <begin position="18"/>
        <end position="281"/>
    </location>
</feature>
<dbReference type="Proteomes" id="UP001190700">
    <property type="component" value="Unassembled WGS sequence"/>
</dbReference>
<dbReference type="PANTHER" id="PTHR12969:SF7">
    <property type="entry name" value="INTRAFLAGELLAR TRANSPORT PROTEIN 52 HOMOLOG"/>
    <property type="match status" value="1"/>
</dbReference>
<dbReference type="InterPro" id="IPR055458">
    <property type="entry name" value="IFT52_GIFT"/>
</dbReference>
<keyword evidence="5" id="KW-1185">Reference proteome</keyword>
<dbReference type="CDD" id="cd23683">
    <property type="entry name" value="IFT52_CTD"/>
    <property type="match status" value="1"/>
</dbReference>
<dbReference type="GO" id="GO:0060271">
    <property type="term" value="P:cilium assembly"/>
    <property type="evidence" value="ECO:0007669"/>
    <property type="project" value="TreeGrafter"/>
</dbReference>
<dbReference type="InterPro" id="IPR039975">
    <property type="entry name" value="IFT52"/>
</dbReference>
<evidence type="ECO:0000259" key="3">
    <source>
        <dbReference type="Pfam" id="PF23355"/>
    </source>
</evidence>
<dbReference type="InterPro" id="IPR055460">
    <property type="entry name" value="IFT52_central"/>
</dbReference>
<organism evidence="4 5">
    <name type="scientific">Cymbomonas tetramitiformis</name>
    <dbReference type="NCBI Taxonomy" id="36881"/>
    <lineage>
        <taxon>Eukaryota</taxon>
        <taxon>Viridiplantae</taxon>
        <taxon>Chlorophyta</taxon>
        <taxon>Pyramimonadophyceae</taxon>
        <taxon>Pyramimonadales</taxon>
        <taxon>Pyramimonadaceae</taxon>
        <taxon>Cymbomonas</taxon>
    </lineage>
</organism>
<proteinExistence type="predicted"/>
<evidence type="ECO:0000259" key="2">
    <source>
        <dbReference type="Pfam" id="PF23352"/>
    </source>
</evidence>
<dbReference type="Pfam" id="PF23352">
    <property type="entry name" value="IFT52_central"/>
    <property type="match status" value="1"/>
</dbReference>
<dbReference type="InterPro" id="IPR048643">
    <property type="entry name" value="Itf52_C"/>
</dbReference>
<dbReference type="Gene3D" id="6.10.250.2800">
    <property type="match status" value="1"/>
</dbReference>
<evidence type="ECO:0000313" key="5">
    <source>
        <dbReference type="Proteomes" id="UP001190700"/>
    </source>
</evidence>
<dbReference type="InterPro" id="IPR029062">
    <property type="entry name" value="Class_I_gatase-like"/>
</dbReference>
<dbReference type="EMBL" id="LGRX02011575">
    <property type="protein sequence ID" value="KAK3268792.1"/>
    <property type="molecule type" value="Genomic_DNA"/>
</dbReference>
<gene>
    <name evidence="4" type="ORF">CYMTET_22721</name>
</gene>
<name>A0AAE0FZB9_9CHLO</name>